<dbReference type="Proteomes" id="UP000199208">
    <property type="component" value="Unassembled WGS sequence"/>
</dbReference>
<dbReference type="STRING" id="1120920.SAMN03080599_02157"/>
<keyword evidence="1" id="KW-1277">Toxin-antitoxin system</keyword>
<accession>A0A1G5S2Y4</accession>
<gene>
    <name evidence="2" type="ORF">SAMN03080599_02157</name>
</gene>
<keyword evidence="3" id="KW-1185">Reference proteome</keyword>
<sequence length="100" mass="11667">MDKYDIKLLSKAIRDLDNIYTYIARELNNQEAALSIVDKIEETILTLETMPFRGAQRRVGAYAKKGYRQIFAKNFIVLYRVDPINKQIVVVAIRSMRSRL</sequence>
<dbReference type="Gene3D" id="3.30.2310.20">
    <property type="entry name" value="RelE-like"/>
    <property type="match status" value="1"/>
</dbReference>
<dbReference type="InterPro" id="IPR035093">
    <property type="entry name" value="RelE/ParE_toxin_dom_sf"/>
</dbReference>
<evidence type="ECO:0000313" key="2">
    <source>
        <dbReference type="EMBL" id="SCZ80210.1"/>
    </source>
</evidence>
<evidence type="ECO:0000256" key="1">
    <source>
        <dbReference type="ARBA" id="ARBA00022649"/>
    </source>
</evidence>
<dbReference type="AlphaFoldDB" id="A0A1G5S2Y4"/>
<dbReference type="InterPro" id="IPR007712">
    <property type="entry name" value="RelE/ParE_toxin"/>
</dbReference>
<name>A0A1G5S2Y4_9FIRM</name>
<protein>
    <submittedName>
        <fullName evidence="2">Plasmid stabilization system protein ParE</fullName>
    </submittedName>
</protein>
<evidence type="ECO:0000313" key="3">
    <source>
        <dbReference type="Proteomes" id="UP000199208"/>
    </source>
</evidence>
<organism evidence="2 3">
    <name type="scientific">Acidaminobacter hydrogenoformans DSM 2784</name>
    <dbReference type="NCBI Taxonomy" id="1120920"/>
    <lineage>
        <taxon>Bacteria</taxon>
        <taxon>Bacillati</taxon>
        <taxon>Bacillota</taxon>
        <taxon>Clostridia</taxon>
        <taxon>Peptostreptococcales</taxon>
        <taxon>Acidaminobacteraceae</taxon>
        <taxon>Acidaminobacter</taxon>
    </lineage>
</organism>
<dbReference type="EMBL" id="FMWL01000011">
    <property type="protein sequence ID" value="SCZ80210.1"/>
    <property type="molecule type" value="Genomic_DNA"/>
</dbReference>
<proteinExistence type="predicted"/>
<dbReference type="Pfam" id="PF05016">
    <property type="entry name" value="ParE_toxin"/>
    <property type="match status" value="1"/>
</dbReference>
<dbReference type="RefSeq" id="WP_242870879.1">
    <property type="nucleotide sequence ID" value="NZ_FMWL01000011.1"/>
</dbReference>
<reference evidence="2 3" key="1">
    <citation type="submission" date="2016-10" db="EMBL/GenBank/DDBJ databases">
        <authorList>
            <person name="de Groot N.N."/>
        </authorList>
    </citation>
    <scope>NUCLEOTIDE SEQUENCE [LARGE SCALE GENOMIC DNA]</scope>
    <source>
        <strain evidence="2 3">DSM 2784</strain>
    </source>
</reference>